<evidence type="ECO:0000313" key="4">
    <source>
        <dbReference type="Proteomes" id="UP000023152"/>
    </source>
</evidence>
<dbReference type="AlphaFoldDB" id="X6NUW9"/>
<dbReference type="Gene3D" id="3.40.525.10">
    <property type="entry name" value="CRAL-TRIO lipid binding domain"/>
    <property type="match status" value="1"/>
</dbReference>
<evidence type="ECO:0000256" key="1">
    <source>
        <dbReference type="SAM" id="MobiDB-lite"/>
    </source>
</evidence>
<dbReference type="CDD" id="cd00170">
    <property type="entry name" value="SEC14"/>
    <property type="match status" value="1"/>
</dbReference>
<gene>
    <name evidence="3" type="ORF">RFI_08065</name>
</gene>
<comment type="caution">
    <text evidence="3">The sequence shown here is derived from an EMBL/GenBank/DDBJ whole genome shotgun (WGS) entry which is preliminary data.</text>
</comment>
<feature type="compositionally biased region" description="Basic and acidic residues" evidence="1">
    <location>
        <begin position="238"/>
        <end position="254"/>
    </location>
</feature>
<reference evidence="3 4" key="1">
    <citation type="journal article" date="2013" name="Curr. Biol.">
        <title>The Genome of the Foraminiferan Reticulomyxa filosa.</title>
        <authorList>
            <person name="Glockner G."/>
            <person name="Hulsmann N."/>
            <person name="Schleicher M."/>
            <person name="Noegel A.A."/>
            <person name="Eichinger L."/>
            <person name="Gallinger C."/>
            <person name="Pawlowski J."/>
            <person name="Sierra R."/>
            <person name="Euteneuer U."/>
            <person name="Pillet L."/>
            <person name="Moustafa A."/>
            <person name="Platzer M."/>
            <person name="Groth M."/>
            <person name="Szafranski K."/>
            <person name="Schliwa M."/>
        </authorList>
    </citation>
    <scope>NUCLEOTIDE SEQUENCE [LARGE SCALE GENOMIC DNA]</scope>
</reference>
<dbReference type="OrthoDB" id="75724at2759"/>
<dbReference type="InterPro" id="IPR036865">
    <property type="entry name" value="CRAL-TRIO_dom_sf"/>
</dbReference>
<feature type="region of interest" description="Disordered" evidence="1">
    <location>
        <begin position="224"/>
        <end position="254"/>
    </location>
</feature>
<dbReference type="SUPFAM" id="SSF52087">
    <property type="entry name" value="CRAL/TRIO domain"/>
    <property type="match status" value="1"/>
</dbReference>
<evidence type="ECO:0000313" key="3">
    <source>
        <dbReference type="EMBL" id="ETO29062.1"/>
    </source>
</evidence>
<keyword evidence="4" id="KW-1185">Reference proteome</keyword>
<dbReference type="Proteomes" id="UP000023152">
    <property type="component" value="Unassembled WGS sequence"/>
</dbReference>
<dbReference type="Pfam" id="PF00650">
    <property type="entry name" value="CRAL_TRIO"/>
    <property type="match status" value="1"/>
</dbReference>
<protein>
    <recommendedName>
        <fullName evidence="2">CRAL-TRIO domain-containing protein</fullName>
    </recommendedName>
</protein>
<dbReference type="PANTHER" id="PTHR10174:SF208">
    <property type="entry name" value="CRAL-TRIO DOMAIN-CONTAINING PROTEIN DDB_G0278031"/>
    <property type="match status" value="1"/>
</dbReference>
<organism evidence="3 4">
    <name type="scientific">Reticulomyxa filosa</name>
    <dbReference type="NCBI Taxonomy" id="46433"/>
    <lineage>
        <taxon>Eukaryota</taxon>
        <taxon>Sar</taxon>
        <taxon>Rhizaria</taxon>
        <taxon>Retaria</taxon>
        <taxon>Foraminifera</taxon>
        <taxon>Monothalamids</taxon>
        <taxon>Reticulomyxidae</taxon>
        <taxon>Reticulomyxa</taxon>
    </lineage>
</organism>
<name>X6NUW9_RETFI</name>
<evidence type="ECO:0000259" key="2">
    <source>
        <dbReference type="PROSITE" id="PS50191"/>
    </source>
</evidence>
<dbReference type="PROSITE" id="PS50191">
    <property type="entry name" value="CRAL_TRIO"/>
    <property type="match status" value="1"/>
</dbReference>
<sequence length="459" mass="53320">MARQPFDTINKFKEIASFDKNRKKKSIMSFDPEDAFAKEELKMEEPEEEEEKIETKSKKITTAKHPYELAWDDIPWKTEEQRAEVEKFGAVVESKYPNMDARNISPYQLAKFYLASSSDNEKALKKFVAHMEFHRINPECDTFEIEDILEMLDEVQHMLSFGLITNNSRGILCVKTQYFVPAQFSERRRRQLLSKCILYILDSFLLSHCIEIPFKQRSSSVEVNSNIDSNTNSNDNGNENKKNENDRKIDEKGTTNKKKHNISYVLQDGETNILSVIENGMIGIADFENYSFQLNFSFQTAKEFITMIQETFPLRVKAVFVINAPKIMELIMKLILPLMDKVIRDRFFVTSEGLSHFNNEQWNVSLQNIPEIMGGQYYHDLTFFDITSSYVKHTYECQMNRISSWCGDPTMLQSRHSFPSNSNTSSQSSKSAFSLPSFSIFTLWKRSGDNKPTDEKKET</sequence>
<dbReference type="InterPro" id="IPR001251">
    <property type="entry name" value="CRAL-TRIO_dom"/>
</dbReference>
<dbReference type="EMBL" id="ASPP01006283">
    <property type="protein sequence ID" value="ETO29062.1"/>
    <property type="molecule type" value="Genomic_DNA"/>
</dbReference>
<proteinExistence type="predicted"/>
<dbReference type="GO" id="GO:0016020">
    <property type="term" value="C:membrane"/>
    <property type="evidence" value="ECO:0007669"/>
    <property type="project" value="TreeGrafter"/>
</dbReference>
<dbReference type="GO" id="GO:1902936">
    <property type="term" value="F:phosphatidylinositol bisphosphate binding"/>
    <property type="evidence" value="ECO:0007669"/>
    <property type="project" value="TreeGrafter"/>
</dbReference>
<feature type="region of interest" description="Disordered" evidence="1">
    <location>
        <begin position="36"/>
        <end position="59"/>
    </location>
</feature>
<feature type="compositionally biased region" description="Low complexity" evidence="1">
    <location>
        <begin position="224"/>
        <end position="237"/>
    </location>
</feature>
<feature type="domain" description="CRAL-TRIO" evidence="2">
    <location>
        <begin position="284"/>
        <end position="381"/>
    </location>
</feature>
<accession>X6NUW9</accession>
<dbReference type="PANTHER" id="PTHR10174">
    <property type="entry name" value="ALPHA-TOCOPHEROL TRANSFER PROTEIN-RELATED"/>
    <property type="match status" value="1"/>
</dbReference>